<dbReference type="AlphaFoldDB" id="A0A3M2KVB3"/>
<organism evidence="1 2">
    <name type="scientific">Nocardia stercoris</name>
    <dbReference type="NCBI Taxonomy" id="2483361"/>
    <lineage>
        <taxon>Bacteria</taxon>
        <taxon>Bacillati</taxon>
        <taxon>Actinomycetota</taxon>
        <taxon>Actinomycetes</taxon>
        <taxon>Mycobacteriales</taxon>
        <taxon>Nocardiaceae</taxon>
        <taxon>Nocardia</taxon>
    </lineage>
</organism>
<accession>A0A3M2KVB3</accession>
<protein>
    <recommendedName>
        <fullName evidence="3">Nucleotide exchange factor GrpE</fullName>
    </recommendedName>
</protein>
<reference evidence="1 2" key="1">
    <citation type="submission" date="2018-10" db="EMBL/GenBank/DDBJ databases">
        <title>Isolation from cow dung.</title>
        <authorList>
            <person name="Ling L."/>
        </authorList>
    </citation>
    <scope>NUCLEOTIDE SEQUENCE [LARGE SCALE GENOMIC DNA]</scope>
    <source>
        <strain evidence="1 2">NEAU-LL90</strain>
    </source>
</reference>
<dbReference type="EMBL" id="RFFH01000016">
    <property type="protein sequence ID" value="RMI29111.1"/>
    <property type="molecule type" value="Genomic_DNA"/>
</dbReference>
<dbReference type="RefSeq" id="WP_122190981.1">
    <property type="nucleotide sequence ID" value="NZ_RFFH01000016.1"/>
</dbReference>
<gene>
    <name evidence="1" type="ORF">EBN03_27140</name>
</gene>
<name>A0A3M2KVB3_9NOCA</name>
<evidence type="ECO:0000313" key="2">
    <source>
        <dbReference type="Proteomes" id="UP000279275"/>
    </source>
</evidence>
<comment type="caution">
    <text evidence="1">The sequence shown here is derived from an EMBL/GenBank/DDBJ whole genome shotgun (WGS) entry which is preliminary data.</text>
</comment>
<evidence type="ECO:0008006" key="3">
    <source>
        <dbReference type="Google" id="ProtNLM"/>
    </source>
</evidence>
<keyword evidence="2" id="KW-1185">Reference proteome</keyword>
<dbReference type="OrthoDB" id="3213585at2"/>
<evidence type="ECO:0000313" key="1">
    <source>
        <dbReference type="EMBL" id="RMI29111.1"/>
    </source>
</evidence>
<dbReference type="Proteomes" id="UP000279275">
    <property type="component" value="Unassembled WGS sequence"/>
</dbReference>
<sequence length="115" mass="12481">MTDKDFRPLLVELATGVWRLRTKVEAGTQDPDRLLKSLARQLDSLNDALTEAGVVVQSHTGERFDAGQSVEVVAYAPSAAVRHETVTETITPTVYLDGKLAQLGQIVVAIPEVQP</sequence>
<proteinExistence type="predicted"/>